<accession>A0A7Y9IY41</accession>
<dbReference type="Proteomes" id="UP000542125">
    <property type="component" value="Unassembled WGS sequence"/>
</dbReference>
<evidence type="ECO:0000313" key="3">
    <source>
        <dbReference type="Proteomes" id="UP000542125"/>
    </source>
</evidence>
<dbReference type="AlphaFoldDB" id="A0A7Y9IY41"/>
<feature type="region of interest" description="Disordered" evidence="1">
    <location>
        <begin position="134"/>
        <end position="154"/>
    </location>
</feature>
<keyword evidence="3" id="KW-1185">Reference proteome</keyword>
<sequence length="154" mass="16333">MSPLGALGIGAVIGLLVGAGAGWTAQGWRGTAQTQTQVAVVATARKDAATAARNAEPDQRLIEFNRMEANAQVTYNDKSRRDENAQASRIMPLLLSACGTPLPPPKSAPPVVRPAAIPEPAPALMTPVPYESWRESARQNTERWQTLLSAPALP</sequence>
<name>A0A7Y9IY41_9BURK</name>
<organism evidence="2 3">
    <name type="scientific">Pigmentiphaga litoralis</name>
    <dbReference type="NCBI Taxonomy" id="516702"/>
    <lineage>
        <taxon>Bacteria</taxon>
        <taxon>Pseudomonadati</taxon>
        <taxon>Pseudomonadota</taxon>
        <taxon>Betaproteobacteria</taxon>
        <taxon>Burkholderiales</taxon>
        <taxon>Alcaligenaceae</taxon>
        <taxon>Pigmentiphaga</taxon>
    </lineage>
</organism>
<evidence type="ECO:0000313" key="2">
    <source>
        <dbReference type="EMBL" id="NYE85235.1"/>
    </source>
</evidence>
<proteinExistence type="predicted"/>
<dbReference type="RefSeq" id="WP_179589215.1">
    <property type="nucleotide sequence ID" value="NZ_JACBYR010000002.1"/>
</dbReference>
<reference evidence="2 3" key="1">
    <citation type="submission" date="2020-07" db="EMBL/GenBank/DDBJ databases">
        <title>Genomic Encyclopedia of Type Strains, Phase IV (KMG-V): Genome sequencing to study the core and pangenomes of soil and plant-associated prokaryotes.</title>
        <authorList>
            <person name="Whitman W."/>
        </authorList>
    </citation>
    <scope>NUCLEOTIDE SEQUENCE [LARGE SCALE GENOMIC DNA]</scope>
    <source>
        <strain evidence="2 3">SAS40</strain>
    </source>
</reference>
<dbReference type="EMBL" id="JACBYR010000002">
    <property type="protein sequence ID" value="NYE85235.1"/>
    <property type="molecule type" value="Genomic_DNA"/>
</dbReference>
<gene>
    <name evidence="2" type="ORF">FHW18_004542</name>
</gene>
<evidence type="ECO:0000256" key="1">
    <source>
        <dbReference type="SAM" id="MobiDB-lite"/>
    </source>
</evidence>
<protein>
    <submittedName>
        <fullName evidence="2">Uncharacterized protein</fullName>
    </submittedName>
</protein>
<comment type="caution">
    <text evidence="2">The sequence shown here is derived from an EMBL/GenBank/DDBJ whole genome shotgun (WGS) entry which is preliminary data.</text>
</comment>